<keyword evidence="1" id="KW-1133">Transmembrane helix</keyword>
<dbReference type="InterPro" id="IPR002656">
    <property type="entry name" value="Acyl_transf_3_dom"/>
</dbReference>
<dbReference type="STRING" id="1798704.A3J93_00835"/>
<feature type="transmembrane region" description="Helical" evidence="1">
    <location>
        <begin position="69"/>
        <end position="92"/>
    </location>
</feature>
<feature type="domain" description="Acyltransferase 3" evidence="2">
    <location>
        <begin position="45"/>
        <end position="356"/>
    </location>
</feature>
<keyword evidence="1" id="KW-0812">Transmembrane</keyword>
<evidence type="ECO:0000256" key="1">
    <source>
        <dbReference type="SAM" id="Phobius"/>
    </source>
</evidence>
<feature type="transmembrane region" description="Helical" evidence="1">
    <location>
        <begin position="254"/>
        <end position="272"/>
    </location>
</feature>
<dbReference type="GO" id="GO:0016747">
    <property type="term" value="F:acyltransferase activity, transferring groups other than amino-acyl groups"/>
    <property type="evidence" value="ECO:0007669"/>
    <property type="project" value="InterPro"/>
</dbReference>
<dbReference type="GO" id="GO:0016020">
    <property type="term" value="C:membrane"/>
    <property type="evidence" value="ECO:0007669"/>
    <property type="project" value="TreeGrafter"/>
</dbReference>
<name>A0A1F6NXI6_9BACT</name>
<organism evidence="3 4">
    <name type="scientific">Candidatus Magasanikbacteria bacterium RIFOXYC2_FULL_42_28</name>
    <dbReference type="NCBI Taxonomy" id="1798704"/>
    <lineage>
        <taxon>Bacteria</taxon>
        <taxon>Candidatus Magasanikiibacteriota</taxon>
    </lineage>
</organism>
<protein>
    <recommendedName>
        <fullName evidence="2">Acyltransferase 3 domain-containing protein</fullName>
    </recommendedName>
</protein>
<reference evidence="3 4" key="1">
    <citation type="journal article" date="2016" name="Nat. Commun.">
        <title>Thousands of microbial genomes shed light on interconnected biogeochemical processes in an aquifer system.</title>
        <authorList>
            <person name="Anantharaman K."/>
            <person name="Brown C.T."/>
            <person name="Hug L.A."/>
            <person name="Sharon I."/>
            <person name="Castelle C.J."/>
            <person name="Probst A.J."/>
            <person name="Thomas B.C."/>
            <person name="Singh A."/>
            <person name="Wilkins M.J."/>
            <person name="Karaoz U."/>
            <person name="Brodie E.L."/>
            <person name="Williams K.H."/>
            <person name="Hubbard S.S."/>
            <person name="Banfield J.F."/>
        </authorList>
    </citation>
    <scope>NUCLEOTIDE SEQUENCE [LARGE SCALE GENOMIC DNA]</scope>
</reference>
<dbReference type="Pfam" id="PF01757">
    <property type="entry name" value="Acyl_transf_3"/>
    <property type="match status" value="1"/>
</dbReference>
<dbReference type="PANTHER" id="PTHR23028:SF53">
    <property type="entry name" value="ACYL_TRANSF_3 DOMAIN-CONTAINING PROTEIN"/>
    <property type="match status" value="1"/>
</dbReference>
<feature type="transmembrane region" description="Helical" evidence="1">
    <location>
        <begin position="186"/>
        <end position="203"/>
    </location>
</feature>
<feature type="transmembrane region" description="Helical" evidence="1">
    <location>
        <begin position="12"/>
        <end position="29"/>
    </location>
</feature>
<dbReference type="EMBL" id="MFQZ01000001">
    <property type="protein sequence ID" value="OGH88626.1"/>
    <property type="molecule type" value="Genomic_DNA"/>
</dbReference>
<sequence length="373" mass="42696">MQITVNNPEQQTLIFGIIFLVALIAFLRFRKNNGDLFPTTTTNELKGVAIIAIVLAHIGYFLSTNTKFLFPYSIFAGAGVDLFLFLSGFGLAASALKKEISTIEFYKKRLKKILVPMWVTMVILLIADWLILGIKYPTNAIVKNFLGFFQTADLFNDINSPLWFITLIFAYYLLFPLVFNRRAPWISALILFFLGYYFVQAPHEKLQDILHLWKWHILAFPVGVAFADLLNTKLLNNTVAKSKKYFSRFAKTTFIARLLLASALLITGWYVAVDLRIGSGWWYEEKICVLVALLVLLAFMILPLRFTILEILGSCSYEIYLIHWPLLYRYDLFYKYLPAGLATILYFALFIGLGLLLQKGTELIAKKTRLGRA</sequence>
<keyword evidence="1" id="KW-0472">Membrane</keyword>
<feature type="transmembrane region" description="Helical" evidence="1">
    <location>
        <begin position="287"/>
        <end position="304"/>
    </location>
</feature>
<dbReference type="PANTHER" id="PTHR23028">
    <property type="entry name" value="ACETYLTRANSFERASE"/>
    <property type="match status" value="1"/>
</dbReference>
<evidence type="ECO:0000313" key="4">
    <source>
        <dbReference type="Proteomes" id="UP000177907"/>
    </source>
</evidence>
<accession>A0A1F6NXI6</accession>
<feature type="transmembrane region" description="Helical" evidence="1">
    <location>
        <begin position="336"/>
        <end position="357"/>
    </location>
</feature>
<comment type="caution">
    <text evidence="3">The sequence shown here is derived from an EMBL/GenBank/DDBJ whole genome shotgun (WGS) entry which is preliminary data.</text>
</comment>
<proteinExistence type="predicted"/>
<evidence type="ECO:0000259" key="2">
    <source>
        <dbReference type="Pfam" id="PF01757"/>
    </source>
</evidence>
<evidence type="ECO:0000313" key="3">
    <source>
        <dbReference type="EMBL" id="OGH88626.1"/>
    </source>
</evidence>
<dbReference type="Proteomes" id="UP000177907">
    <property type="component" value="Unassembled WGS sequence"/>
</dbReference>
<gene>
    <name evidence="3" type="ORF">A3J93_00835</name>
</gene>
<dbReference type="GO" id="GO:0000271">
    <property type="term" value="P:polysaccharide biosynthetic process"/>
    <property type="evidence" value="ECO:0007669"/>
    <property type="project" value="TreeGrafter"/>
</dbReference>
<feature type="transmembrane region" description="Helical" evidence="1">
    <location>
        <begin position="113"/>
        <end position="134"/>
    </location>
</feature>
<feature type="transmembrane region" description="Helical" evidence="1">
    <location>
        <begin position="162"/>
        <end position="179"/>
    </location>
</feature>
<feature type="transmembrane region" description="Helical" evidence="1">
    <location>
        <begin position="45"/>
        <end position="63"/>
    </location>
</feature>
<dbReference type="AlphaFoldDB" id="A0A1F6NXI6"/>
<dbReference type="InterPro" id="IPR050879">
    <property type="entry name" value="Acyltransferase_3"/>
</dbReference>